<evidence type="ECO:0000259" key="17">
    <source>
        <dbReference type="SMART" id="SM00484"/>
    </source>
</evidence>
<dbReference type="InterPro" id="IPR006086">
    <property type="entry name" value="XPG-I_dom"/>
</dbReference>
<dbReference type="GO" id="GO:0008409">
    <property type="term" value="F:5'-3' exonuclease activity"/>
    <property type="evidence" value="ECO:0007669"/>
    <property type="project" value="UniProtKB-UniRule"/>
</dbReference>
<evidence type="ECO:0000256" key="16">
    <source>
        <dbReference type="SAM" id="MobiDB-lite"/>
    </source>
</evidence>
<dbReference type="SMART" id="SM00485">
    <property type="entry name" value="XPGN"/>
    <property type="match status" value="1"/>
</dbReference>
<comment type="subcellular location">
    <subcellularLocation>
        <location evidence="1 15">Mitochondrion</location>
    </subcellularLocation>
    <subcellularLocation>
        <location evidence="15">Nucleus</location>
        <location evidence="15">Nucleolus</location>
    </subcellularLocation>
    <subcellularLocation>
        <location evidence="15">Nucleus</location>
        <location evidence="15">Nucleoplasm</location>
    </subcellularLocation>
    <text evidence="15">Resides mostly in the nucleoli and relocalizes to the nucleoplasm upon DNA damage.</text>
</comment>
<keyword evidence="3 15" id="KW-0235">DNA replication</keyword>
<keyword evidence="4 15" id="KW-0540">Nuclease</keyword>
<evidence type="ECO:0000313" key="19">
    <source>
        <dbReference type="EMBL" id="KAI1715352.1"/>
    </source>
</evidence>
<accession>A0AAD4N6F2</accession>
<dbReference type="GO" id="GO:0030145">
    <property type="term" value="F:manganese ion binding"/>
    <property type="evidence" value="ECO:0007669"/>
    <property type="project" value="TreeGrafter"/>
</dbReference>
<keyword evidence="2 15" id="KW-0597">Phosphoprotein</keyword>
<dbReference type="Gene3D" id="1.10.150.20">
    <property type="entry name" value="5' to 3' exonuclease, C-terminal subdomain"/>
    <property type="match status" value="1"/>
</dbReference>
<comment type="caution">
    <text evidence="19">The sequence shown here is derived from an EMBL/GenBank/DDBJ whole genome shotgun (WGS) entry which is preliminary data.</text>
</comment>
<gene>
    <name evidence="19" type="ORF">DdX_07658</name>
</gene>
<keyword evidence="5 15" id="KW-0479">Metal-binding</keyword>
<dbReference type="CDD" id="cd09867">
    <property type="entry name" value="PIN_FEN1"/>
    <property type="match status" value="1"/>
</dbReference>
<dbReference type="GO" id="GO:0004523">
    <property type="term" value="F:RNA-DNA hybrid ribonuclease activity"/>
    <property type="evidence" value="ECO:0007669"/>
    <property type="project" value="TreeGrafter"/>
</dbReference>
<dbReference type="GO" id="GO:0005730">
    <property type="term" value="C:nucleolus"/>
    <property type="evidence" value="ECO:0007669"/>
    <property type="project" value="UniProtKB-SubCell"/>
</dbReference>
<feature type="domain" description="XPG-I" evidence="17">
    <location>
        <begin position="146"/>
        <end position="218"/>
    </location>
</feature>
<dbReference type="GO" id="GO:0000287">
    <property type="term" value="F:magnesium ion binding"/>
    <property type="evidence" value="ECO:0007669"/>
    <property type="project" value="UniProtKB-UniRule"/>
</dbReference>
<feature type="domain" description="XPG N-terminal" evidence="18">
    <location>
        <begin position="1"/>
        <end position="107"/>
    </location>
</feature>
<evidence type="ECO:0000256" key="2">
    <source>
        <dbReference type="ARBA" id="ARBA00022553"/>
    </source>
</evidence>
<evidence type="ECO:0000256" key="3">
    <source>
        <dbReference type="ARBA" id="ARBA00022705"/>
    </source>
</evidence>
<dbReference type="GO" id="GO:0005739">
    <property type="term" value="C:mitochondrion"/>
    <property type="evidence" value="ECO:0007669"/>
    <property type="project" value="UniProtKB-SubCell"/>
</dbReference>
<dbReference type="Gene3D" id="3.40.50.1010">
    <property type="entry name" value="5'-nuclease"/>
    <property type="match status" value="1"/>
</dbReference>
<dbReference type="InterPro" id="IPR023426">
    <property type="entry name" value="Flap_endonuc"/>
</dbReference>
<dbReference type="InterPro" id="IPR019974">
    <property type="entry name" value="XPG_CS"/>
</dbReference>
<dbReference type="SUPFAM" id="SSF47807">
    <property type="entry name" value="5' to 3' exonuclease, C-terminal subdomain"/>
    <property type="match status" value="1"/>
</dbReference>
<evidence type="ECO:0000256" key="1">
    <source>
        <dbReference type="ARBA" id="ARBA00004173"/>
    </source>
</evidence>
<dbReference type="GO" id="GO:0006284">
    <property type="term" value="P:base-excision repair"/>
    <property type="evidence" value="ECO:0007669"/>
    <property type="project" value="UniProtKB-UniRule"/>
</dbReference>
<dbReference type="FunFam" id="1.10.150.20:FF:000009">
    <property type="entry name" value="Flap endonuclease 1"/>
    <property type="match status" value="1"/>
</dbReference>
<dbReference type="AlphaFoldDB" id="A0AAD4N6F2"/>
<evidence type="ECO:0000256" key="5">
    <source>
        <dbReference type="ARBA" id="ARBA00022723"/>
    </source>
</evidence>
<reference evidence="19" key="1">
    <citation type="submission" date="2022-01" db="EMBL/GenBank/DDBJ databases">
        <title>Genome Sequence Resource for Two Populations of Ditylenchus destructor, the Migratory Endoparasitic Phytonematode.</title>
        <authorList>
            <person name="Zhang H."/>
            <person name="Lin R."/>
            <person name="Xie B."/>
        </authorList>
    </citation>
    <scope>NUCLEOTIDE SEQUENCE</scope>
    <source>
        <strain evidence="19">BazhouSP</strain>
    </source>
</reference>
<dbReference type="InterPro" id="IPR006084">
    <property type="entry name" value="XPG/Rad2"/>
</dbReference>
<dbReference type="SUPFAM" id="SSF88723">
    <property type="entry name" value="PIN domain-like"/>
    <property type="match status" value="1"/>
</dbReference>
<dbReference type="GO" id="GO:0017108">
    <property type="term" value="F:5'-flap endonuclease activity"/>
    <property type="evidence" value="ECO:0007669"/>
    <property type="project" value="UniProtKB-UniRule"/>
</dbReference>
<evidence type="ECO:0000256" key="7">
    <source>
        <dbReference type="ARBA" id="ARBA00022763"/>
    </source>
</evidence>
<evidence type="ECO:0000256" key="12">
    <source>
        <dbReference type="ARBA" id="ARBA00023204"/>
    </source>
</evidence>
<evidence type="ECO:0000256" key="10">
    <source>
        <dbReference type="ARBA" id="ARBA00022842"/>
    </source>
</evidence>
<evidence type="ECO:0000256" key="8">
    <source>
        <dbReference type="ARBA" id="ARBA00022801"/>
    </source>
</evidence>
<dbReference type="InterPro" id="IPR029060">
    <property type="entry name" value="PIN-like_dom_sf"/>
</dbReference>
<keyword evidence="7 15" id="KW-0227">DNA damage</keyword>
<dbReference type="EMBL" id="JAKKPZ010000011">
    <property type="protein sequence ID" value="KAI1715352.1"/>
    <property type="molecule type" value="Genomic_DNA"/>
</dbReference>
<comment type="function">
    <text evidence="15">Structure-specific nuclease with 5'-flap endonuclease and 5'-3' exonuclease activities involved in DNA replication and repair. During DNA replication, cleaves the 5'-overhanging flap structure that is generated by displacement synthesis when DNA polymerase encounters the 5'-end of a downstream Okazaki fragment. It enters the flap from the 5'-end and then tracks to cleave the flap base, leaving a nick for ligation. Also involved in the long patch base excision repair (LP-BER) pathway, by cleaving within the apurinic/apyrimidinic (AP) site-terminated flap. Acts as a genome stabilization factor that prevents flaps from equilibrating into structures that lead to duplications and deletions. Also possesses 5'-3' exonuclease activity on nicked or gapped double-stranded DNA, and exhibits RNase H activity. Also involved in replication and repair of rDNA and in repairing mitochondrial DNA.</text>
</comment>
<dbReference type="CDD" id="cd09907">
    <property type="entry name" value="H3TH_FEN1-Euk"/>
    <property type="match status" value="1"/>
</dbReference>
<keyword evidence="20" id="KW-1185">Reference proteome</keyword>
<feature type="region of interest" description="Disordered" evidence="16">
    <location>
        <begin position="355"/>
        <end position="384"/>
    </location>
</feature>
<dbReference type="PANTHER" id="PTHR11081">
    <property type="entry name" value="FLAP ENDONUCLEASE FAMILY MEMBER"/>
    <property type="match status" value="1"/>
</dbReference>
<evidence type="ECO:0000256" key="15">
    <source>
        <dbReference type="HAMAP-Rule" id="MF_03140"/>
    </source>
</evidence>
<evidence type="ECO:0000259" key="18">
    <source>
        <dbReference type="SMART" id="SM00485"/>
    </source>
</evidence>
<comment type="similarity">
    <text evidence="14 15">Belongs to the XPG/RAD2 endonuclease family. FEN1 subfamily.</text>
</comment>
<evidence type="ECO:0000256" key="13">
    <source>
        <dbReference type="ARBA" id="ARBA00023242"/>
    </source>
</evidence>
<dbReference type="PROSITE" id="PS00842">
    <property type="entry name" value="XPG_2"/>
    <property type="match status" value="1"/>
</dbReference>
<dbReference type="EC" id="3.1.-.-" evidence="15"/>
<evidence type="ECO:0000256" key="6">
    <source>
        <dbReference type="ARBA" id="ARBA00022759"/>
    </source>
</evidence>
<dbReference type="GO" id="GO:0003677">
    <property type="term" value="F:DNA binding"/>
    <property type="evidence" value="ECO:0007669"/>
    <property type="project" value="UniProtKB-UniRule"/>
</dbReference>
<keyword evidence="8 15" id="KW-0378">Hydrolase</keyword>
<dbReference type="SMART" id="SM00484">
    <property type="entry name" value="XPGI"/>
    <property type="match status" value="1"/>
</dbReference>
<name>A0AAD4N6F2_9BILA</name>
<dbReference type="GO" id="GO:0043137">
    <property type="term" value="P:DNA replication, removal of RNA primer"/>
    <property type="evidence" value="ECO:0007669"/>
    <property type="project" value="UniProtKB-UniRule"/>
</dbReference>
<dbReference type="SMART" id="SM00279">
    <property type="entry name" value="HhH2"/>
    <property type="match status" value="1"/>
</dbReference>
<dbReference type="Proteomes" id="UP001201812">
    <property type="component" value="Unassembled WGS sequence"/>
</dbReference>
<keyword evidence="13 15" id="KW-0539">Nucleus</keyword>
<proteinExistence type="inferred from homology"/>
<evidence type="ECO:0000256" key="4">
    <source>
        <dbReference type="ARBA" id="ARBA00022722"/>
    </source>
</evidence>
<dbReference type="InterPro" id="IPR036279">
    <property type="entry name" value="5-3_exonuclease_C_sf"/>
</dbReference>
<dbReference type="PRINTS" id="PR00853">
    <property type="entry name" value="XPGRADSUPER"/>
</dbReference>
<organism evidence="19 20">
    <name type="scientific">Ditylenchus destructor</name>
    <dbReference type="NCBI Taxonomy" id="166010"/>
    <lineage>
        <taxon>Eukaryota</taxon>
        <taxon>Metazoa</taxon>
        <taxon>Ecdysozoa</taxon>
        <taxon>Nematoda</taxon>
        <taxon>Chromadorea</taxon>
        <taxon>Rhabditida</taxon>
        <taxon>Tylenchina</taxon>
        <taxon>Tylenchomorpha</taxon>
        <taxon>Sphaerularioidea</taxon>
        <taxon>Anguinidae</taxon>
        <taxon>Anguininae</taxon>
        <taxon>Ditylenchus</taxon>
    </lineage>
</organism>
<evidence type="ECO:0000313" key="20">
    <source>
        <dbReference type="Proteomes" id="UP001201812"/>
    </source>
</evidence>
<dbReference type="HAMAP" id="MF_00614">
    <property type="entry name" value="Fen"/>
    <property type="match status" value="1"/>
</dbReference>
<keyword evidence="11 15" id="KW-0496">Mitochondrion</keyword>
<protein>
    <recommendedName>
        <fullName evidence="15">Flap endonuclease 1</fullName>
        <shortName evidence="15">FEN-1</shortName>
        <ecNumber evidence="15">3.1.-.-</ecNumber>
    </recommendedName>
    <alternativeName>
        <fullName evidence="15">Flap structure-specific endonuclease 1</fullName>
    </alternativeName>
</protein>
<dbReference type="Pfam" id="PF00867">
    <property type="entry name" value="XPG_I"/>
    <property type="match status" value="1"/>
</dbReference>
<evidence type="ECO:0000256" key="11">
    <source>
        <dbReference type="ARBA" id="ARBA00023128"/>
    </source>
</evidence>
<feature type="compositionally biased region" description="Basic residues" evidence="16">
    <location>
        <begin position="375"/>
        <end position="384"/>
    </location>
</feature>
<keyword evidence="6 15" id="KW-0255">Endonuclease</keyword>
<dbReference type="Pfam" id="PF00752">
    <property type="entry name" value="XPG_N"/>
    <property type="match status" value="1"/>
</dbReference>
<comment type="cofactor">
    <cofactor evidence="15">
        <name>Mg(2+)</name>
        <dbReference type="ChEBI" id="CHEBI:18420"/>
    </cofactor>
    <text evidence="15">Binds 2 magnesium ions per subunit. They probably participate in the reaction catalyzed by the enzyme. May bind an additional third magnesium ion after substrate binding.</text>
</comment>
<keyword evidence="9 15" id="KW-0269">Exonuclease</keyword>
<dbReference type="PANTHER" id="PTHR11081:SF9">
    <property type="entry name" value="FLAP ENDONUCLEASE 1"/>
    <property type="match status" value="1"/>
</dbReference>
<keyword evidence="10 15" id="KW-0460">Magnesium</keyword>
<sequence>MGIKDLSKVLGDHAASAIRTNEMKAYFGRKIAIDASMSLYQFLIAVRQDGAQLMDDNGETTSHLNGMFYRTIRMMENGIKPVFVFDGKPPQLKSDELQKRTDRRAENEILLTEAKDKGDATAVEKFERRLVKVSSQHNEECKKLLRLLGVPVVTAPCEAEAQCAELVRTDKVYATATEDMDALTFGSKILARHMTFSEAKKVPIQEFSLEKILKCLEFTFEQFVDLCILLGCDYCPSIRGIGPKKAFELISQYKSIENILENIDQEKYPPPENWLFAAARNLFLHPEVTNGEEIQLTWTEPNLDEIIKFLCVEKGFNEDRIRTAIDRLKKSRTIAQQGRIDTFFKATATVTTVASSQKRKLEESKQKTKPGAAGKKQKSGKAGK</sequence>
<keyword evidence="12 15" id="KW-0234">DNA repair</keyword>
<dbReference type="InterPro" id="IPR008918">
    <property type="entry name" value="HhH2"/>
</dbReference>
<evidence type="ECO:0000256" key="14">
    <source>
        <dbReference type="ARBA" id="ARBA00034726"/>
    </source>
</evidence>
<dbReference type="GO" id="GO:0005654">
    <property type="term" value="C:nucleoplasm"/>
    <property type="evidence" value="ECO:0007669"/>
    <property type="project" value="UniProtKB-SubCell"/>
</dbReference>
<dbReference type="PROSITE" id="PS00841">
    <property type="entry name" value="XPG_1"/>
    <property type="match status" value="1"/>
</dbReference>
<evidence type="ECO:0000256" key="9">
    <source>
        <dbReference type="ARBA" id="ARBA00022839"/>
    </source>
</evidence>
<dbReference type="InterPro" id="IPR006085">
    <property type="entry name" value="XPG_DNA_repair_N"/>
</dbReference>
<dbReference type="FunFam" id="3.40.50.1010:FF:000003">
    <property type="entry name" value="Flap endonuclease 1"/>
    <property type="match status" value="1"/>
</dbReference>